<dbReference type="HOGENOM" id="CLU_028461_0_0_10"/>
<organism evidence="2 3">
    <name type="scientific">Parabacteroides johnsonii DSM 18315</name>
    <dbReference type="NCBI Taxonomy" id="537006"/>
    <lineage>
        <taxon>Bacteria</taxon>
        <taxon>Pseudomonadati</taxon>
        <taxon>Bacteroidota</taxon>
        <taxon>Bacteroidia</taxon>
        <taxon>Bacteroidales</taxon>
        <taxon>Tannerellaceae</taxon>
        <taxon>Parabacteroides</taxon>
    </lineage>
</organism>
<evidence type="ECO:0000259" key="1">
    <source>
        <dbReference type="Pfam" id="PF14491"/>
    </source>
</evidence>
<dbReference type="SUPFAM" id="SSF52540">
    <property type="entry name" value="P-loop containing nucleoside triphosphate hydrolases"/>
    <property type="match status" value="1"/>
</dbReference>
<reference evidence="2 3" key="1">
    <citation type="submission" date="2008-10" db="EMBL/GenBank/DDBJ databases">
        <title>Draft genome sequence of Parabacteroides johnsonii (DSM 18315).</title>
        <authorList>
            <person name="Sudarsanam P."/>
            <person name="Ley R."/>
            <person name="Guruge J."/>
            <person name="Turnbaugh P.J."/>
            <person name="Mahowald M."/>
            <person name="Liep D."/>
            <person name="Gordon J."/>
        </authorList>
    </citation>
    <scope>NUCLEOTIDE SEQUENCE [LARGE SCALE GENOMIC DNA]</scope>
    <source>
        <strain evidence="2 3">DSM 18315</strain>
    </source>
</reference>
<proteinExistence type="predicted"/>
<evidence type="ECO:0000313" key="3">
    <source>
        <dbReference type="Proteomes" id="UP000005510"/>
    </source>
</evidence>
<sequence length="543" mass="62203">MPMELLFPAYKILFTFGETNRRLVMDLILPTNQNTSVPVTLDTKVLVVIGANGAGKSSFGRNLHQRYTGQSVWISGMHSLFLSSEESKAPADGNELARLQSMIAERLFMPRMSEYEKLILHLQTEEFEAAVQYKEESKLAPDLLPPVTKIDRIQTIWEKMFPHNRLVRKSGFIELASTSIDGDSYTAGRMSDGEKLVFYLIGAVLCAPENALLIIEEPEVLLHDSIKNPLWDEIEAMRPDCTYVYLTHDIDFAASRDNSKRLWIRSYNGDARIWDYELIESNDSFPEEVYMEILGSRKPILFIEGTDSNSIDSRLYPLIFPDYKVKPMGGCQKVIETTKAFAQLKDFHTLDSKGIVDRDRRTEGEIAYLREQHIYVPNVAEVENLLMLEPVIKTVAARLMKDPEQVFNQVKENVIKLFLKDLESQVLLHARHRVQKKLETALNRKMSTVDELTEHVESIRDTVHVDEIYTGIKEKFIQFAETGDYKNILRVYNQKGMLPQSQLCKYCGISNKESYLNLVLSILKENKEDANVIRTSIKECLGT</sequence>
<evidence type="ECO:0000313" key="2">
    <source>
        <dbReference type="EMBL" id="EEC97319.1"/>
    </source>
</evidence>
<reference evidence="2 3" key="2">
    <citation type="submission" date="2008-10" db="EMBL/GenBank/DDBJ databases">
        <authorList>
            <person name="Fulton L."/>
            <person name="Clifton S."/>
            <person name="Fulton B."/>
            <person name="Xu J."/>
            <person name="Minx P."/>
            <person name="Pepin K.H."/>
            <person name="Johnson M."/>
            <person name="Bhonagiri V."/>
            <person name="Nash W.E."/>
            <person name="Mardis E.R."/>
            <person name="Wilson R.K."/>
        </authorList>
    </citation>
    <scope>NUCLEOTIDE SEQUENCE [LARGE SCALE GENOMIC DNA]</scope>
    <source>
        <strain evidence="2 3">DSM 18315</strain>
    </source>
</reference>
<accession>B7B8B4</accession>
<dbReference type="InterPro" id="IPR027417">
    <property type="entry name" value="P-loop_NTPase"/>
</dbReference>
<dbReference type="Gene3D" id="3.40.50.300">
    <property type="entry name" value="P-loop containing nucleotide triphosphate hydrolases"/>
    <property type="match status" value="1"/>
</dbReference>
<protein>
    <recommendedName>
        <fullName evidence="1">DUF4435 domain-containing protein</fullName>
    </recommendedName>
</protein>
<gene>
    <name evidence="2" type="ORF">PRABACTJOHN_01264</name>
</gene>
<comment type="caution">
    <text evidence="2">The sequence shown here is derived from an EMBL/GenBank/DDBJ whole genome shotgun (WGS) entry which is preliminary data.</text>
</comment>
<name>B7B8B4_9BACT</name>
<dbReference type="Pfam" id="PF14491">
    <property type="entry name" value="DUF4435"/>
    <property type="match status" value="1"/>
</dbReference>
<dbReference type="STRING" id="537006.PRABACTJOHN_01264"/>
<dbReference type="EMBL" id="ABYH01000106">
    <property type="protein sequence ID" value="EEC97319.1"/>
    <property type="molecule type" value="Genomic_DNA"/>
</dbReference>
<dbReference type="Proteomes" id="UP000005510">
    <property type="component" value="Unassembled WGS sequence"/>
</dbReference>
<feature type="domain" description="DUF4435" evidence="1">
    <location>
        <begin position="297"/>
        <end position="530"/>
    </location>
</feature>
<dbReference type="InterPro" id="IPR029492">
    <property type="entry name" value="DUF4435"/>
</dbReference>
<dbReference type="AlphaFoldDB" id="B7B8B4"/>